<name>A0ACC3NUQ9_9PEZI</name>
<accession>A0ACC3NUQ9</accession>
<keyword evidence="2" id="KW-1185">Reference proteome</keyword>
<gene>
    <name evidence="1" type="ORF">LTR37_002168</name>
</gene>
<reference evidence="1" key="1">
    <citation type="submission" date="2023-07" db="EMBL/GenBank/DDBJ databases">
        <title>Black Yeasts Isolated from many extreme environments.</title>
        <authorList>
            <person name="Coleine C."/>
            <person name="Stajich J.E."/>
            <person name="Selbmann L."/>
        </authorList>
    </citation>
    <scope>NUCLEOTIDE SEQUENCE</scope>
    <source>
        <strain evidence="1">CCFEE 5714</strain>
    </source>
</reference>
<protein>
    <submittedName>
        <fullName evidence="1">Uncharacterized protein</fullName>
    </submittedName>
</protein>
<evidence type="ECO:0000313" key="1">
    <source>
        <dbReference type="EMBL" id="KAK3723022.1"/>
    </source>
</evidence>
<comment type="caution">
    <text evidence="1">The sequence shown here is derived from an EMBL/GenBank/DDBJ whole genome shotgun (WGS) entry which is preliminary data.</text>
</comment>
<dbReference type="EMBL" id="JAUTXU010000011">
    <property type="protein sequence ID" value="KAK3723022.1"/>
    <property type="molecule type" value="Genomic_DNA"/>
</dbReference>
<dbReference type="Proteomes" id="UP001281147">
    <property type="component" value="Unassembled WGS sequence"/>
</dbReference>
<organism evidence="1 2">
    <name type="scientific">Vermiconidia calcicola</name>
    <dbReference type="NCBI Taxonomy" id="1690605"/>
    <lineage>
        <taxon>Eukaryota</taxon>
        <taxon>Fungi</taxon>
        <taxon>Dikarya</taxon>
        <taxon>Ascomycota</taxon>
        <taxon>Pezizomycotina</taxon>
        <taxon>Dothideomycetes</taxon>
        <taxon>Dothideomycetidae</taxon>
        <taxon>Mycosphaerellales</taxon>
        <taxon>Extremaceae</taxon>
        <taxon>Vermiconidia</taxon>
    </lineage>
</organism>
<evidence type="ECO:0000313" key="2">
    <source>
        <dbReference type="Proteomes" id="UP001281147"/>
    </source>
</evidence>
<sequence length="250" mass="27944">MAKNIAAATKSRPDEADTAAAAVVHQVLDTTELFENILLFLPLKDLLLAQRISPRFRDSIKASKNIQQALFLAPLSRFAKKWTAMSTSMIRVSTDNGTDKKMPIGYARTPSNPLLNRFPTYKEHSATFPRQMGFSTRTRLHDAVRAIAHSNWTSNPSWRRMLVVQPGVGNTCKGNMGRLHYQKGSTKYCQSLGRRACELVPLVHELGSVVARDPLDFEMVPGVEFVHLGEADVVCGWDILRVEPVRGRML</sequence>
<proteinExistence type="predicted"/>